<comment type="caution">
    <text evidence="3">The sequence shown here is derived from an EMBL/GenBank/DDBJ whole genome shotgun (WGS) entry which is preliminary data.</text>
</comment>
<dbReference type="GO" id="GO:0000981">
    <property type="term" value="F:DNA-binding transcription factor activity, RNA polymerase II-specific"/>
    <property type="evidence" value="ECO:0007669"/>
    <property type="project" value="InterPro"/>
</dbReference>
<evidence type="ECO:0000313" key="4">
    <source>
        <dbReference type="Proteomes" id="UP000558688"/>
    </source>
</evidence>
<keyword evidence="1" id="KW-0539">Nucleus</keyword>
<name>A0A8H5APK9_FUSOX</name>
<sequence length="113" mass="12629">MQGNYRKIQPAPRDDADEIDRKFRVAKRKRQHVRIACNPCREKKRACNGIEPTCDQCQTRSLACAQAFAEAEIAGGCEWGFCVVAGECAYQDTTVESQDGAGYTADYEFKGRV</sequence>
<accession>A0A8H5APK9</accession>
<dbReference type="EMBL" id="JAAFOW010000171">
    <property type="protein sequence ID" value="KAF5268006.1"/>
    <property type="molecule type" value="Genomic_DNA"/>
</dbReference>
<dbReference type="SUPFAM" id="SSF57701">
    <property type="entry name" value="Zn2/Cys6 DNA-binding domain"/>
    <property type="match status" value="1"/>
</dbReference>
<organism evidence="3 4">
    <name type="scientific">Fusarium oxysporum</name>
    <name type="common">Fusarium vascular wilt</name>
    <dbReference type="NCBI Taxonomy" id="5507"/>
    <lineage>
        <taxon>Eukaryota</taxon>
        <taxon>Fungi</taxon>
        <taxon>Dikarya</taxon>
        <taxon>Ascomycota</taxon>
        <taxon>Pezizomycotina</taxon>
        <taxon>Sordariomycetes</taxon>
        <taxon>Hypocreomycetidae</taxon>
        <taxon>Hypocreales</taxon>
        <taxon>Nectriaceae</taxon>
        <taxon>Fusarium</taxon>
        <taxon>Fusarium oxysporum species complex</taxon>
    </lineage>
</organism>
<dbReference type="PROSITE" id="PS50048">
    <property type="entry name" value="ZN2_CY6_FUNGAL_2"/>
    <property type="match status" value="1"/>
</dbReference>
<dbReference type="AlphaFoldDB" id="A0A8H5APK9"/>
<proteinExistence type="predicted"/>
<dbReference type="CDD" id="cd00067">
    <property type="entry name" value="GAL4"/>
    <property type="match status" value="1"/>
</dbReference>
<dbReference type="PROSITE" id="PS00463">
    <property type="entry name" value="ZN2_CY6_FUNGAL_1"/>
    <property type="match status" value="1"/>
</dbReference>
<dbReference type="InterPro" id="IPR001138">
    <property type="entry name" value="Zn2Cys6_DnaBD"/>
</dbReference>
<dbReference type="Proteomes" id="UP000558688">
    <property type="component" value="Unassembled WGS sequence"/>
</dbReference>
<reference evidence="3" key="1">
    <citation type="submission" date="2020-02" db="EMBL/GenBank/DDBJ databases">
        <title>Identification and distribution of gene clusters putatively required for synthesis of sphingolipid metabolism inhibitors in phylogenetically diverse species of the filamentous fungus Fusarium.</title>
        <authorList>
            <person name="Kim H.-S."/>
            <person name="Busman M."/>
            <person name="Brown D.W."/>
            <person name="Divon H."/>
            <person name="Uhlig S."/>
            <person name="Proctor R.H."/>
        </authorList>
    </citation>
    <scope>NUCLEOTIDE SEQUENCE [LARGE SCALE GENOMIC DNA]</scope>
    <source>
        <strain evidence="3">NRRL 39464</strain>
    </source>
</reference>
<dbReference type="InterPro" id="IPR036864">
    <property type="entry name" value="Zn2-C6_fun-type_DNA-bd_sf"/>
</dbReference>
<evidence type="ECO:0000256" key="1">
    <source>
        <dbReference type="ARBA" id="ARBA00023242"/>
    </source>
</evidence>
<evidence type="ECO:0000259" key="2">
    <source>
        <dbReference type="PROSITE" id="PS50048"/>
    </source>
</evidence>
<gene>
    <name evidence="3" type="ORF">FOXYS1_1101</name>
</gene>
<protein>
    <recommendedName>
        <fullName evidence="2">Zn(2)-C6 fungal-type domain-containing protein</fullName>
    </recommendedName>
</protein>
<evidence type="ECO:0000313" key="3">
    <source>
        <dbReference type="EMBL" id="KAF5268006.1"/>
    </source>
</evidence>
<dbReference type="Gene3D" id="4.10.240.10">
    <property type="entry name" value="Zn(2)-C6 fungal-type DNA-binding domain"/>
    <property type="match status" value="1"/>
</dbReference>
<dbReference type="Pfam" id="PF00172">
    <property type="entry name" value="Zn_clus"/>
    <property type="match status" value="1"/>
</dbReference>
<dbReference type="GO" id="GO:0008270">
    <property type="term" value="F:zinc ion binding"/>
    <property type="evidence" value="ECO:0007669"/>
    <property type="project" value="InterPro"/>
</dbReference>
<feature type="domain" description="Zn(2)-C6 fungal-type" evidence="2">
    <location>
        <begin position="36"/>
        <end position="66"/>
    </location>
</feature>